<name>A0A812J622_9DINO</name>
<sequence>MVGTVAYRTKNLALFGTVVCFLILLRLECRTRLPKMARSPLPSNCGTHCRRASNDNLVLLGALYLQTLYWAICGKMMMIFPISLRISWLPEDLYYTCTPWSSLKS</sequence>
<dbReference type="Proteomes" id="UP000604046">
    <property type="component" value="Unassembled WGS sequence"/>
</dbReference>
<accession>A0A812J622</accession>
<dbReference type="EMBL" id="CAJNDS010000320">
    <property type="protein sequence ID" value="CAE7191891.1"/>
    <property type="molecule type" value="Genomic_DNA"/>
</dbReference>
<evidence type="ECO:0000256" key="1">
    <source>
        <dbReference type="SAM" id="Phobius"/>
    </source>
</evidence>
<keyword evidence="1" id="KW-0472">Membrane</keyword>
<feature type="transmembrane region" description="Helical" evidence="1">
    <location>
        <begin position="12"/>
        <end position="29"/>
    </location>
</feature>
<keyword evidence="1" id="KW-0812">Transmembrane</keyword>
<protein>
    <submittedName>
        <fullName evidence="2">Uncharacterized protein</fullName>
    </submittedName>
</protein>
<comment type="caution">
    <text evidence="2">The sequence shown here is derived from an EMBL/GenBank/DDBJ whole genome shotgun (WGS) entry which is preliminary data.</text>
</comment>
<keyword evidence="3" id="KW-1185">Reference proteome</keyword>
<feature type="transmembrane region" description="Helical" evidence="1">
    <location>
        <begin position="57"/>
        <end position="80"/>
    </location>
</feature>
<reference evidence="2" key="1">
    <citation type="submission" date="2021-02" db="EMBL/GenBank/DDBJ databases">
        <authorList>
            <person name="Dougan E. K."/>
            <person name="Rhodes N."/>
            <person name="Thang M."/>
            <person name="Chan C."/>
        </authorList>
    </citation>
    <scope>NUCLEOTIDE SEQUENCE</scope>
</reference>
<proteinExistence type="predicted"/>
<gene>
    <name evidence="2" type="ORF">SNAT2548_LOCUS5091</name>
</gene>
<keyword evidence="1" id="KW-1133">Transmembrane helix</keyword>
<organism evidence="2 3">
    <name type="scientific">Symbiodinium natans</name>
    <dbReference type="NCBI Taxonomy" id="878477"/>
    <lineage>
        <taxon>Eukaryota</taxon>
        <taxon>Sar</taxon>
        <taxon>Alveolata</taxon>
        <taxon>Dinophyceae</taxon>
        <taxon>Suessiales</taxon>
        <taxon>Symbiodiniaceae</taxon>
        <taxon>Symbiodinium</taxon>
    </lineage>
</organism>
<dbReference type="AlphaFoldDB" id="A0A812J622"/>
<evidence type="ECO:0000313" key="2">
    <source>
        <dbReference type="EMBL" id="CAE7191891.1"/>
    </source>
</evidence>
<evidence type="ECO:0000313" key="3">
    <source>
        <dbReference type="Proteomes" id="UP000604046"/>
    </source>
</evidence>